<organism evidence="1 2">
    <name type="scientific">Ancylobacter vacuolatus</name>
    <dbReference type="NCBI Taxonomy" id="223389"/>
    <lineage>
        <taxon>Bacteria</taxon>
        <taxon>Pseudomonadati</taxon>
        <taxon>Pseudomonadota</taxon>
        <taxon>Alphaproteobacteria</taxon>
        <taxon>Hyphomicrobiales</taxon>
        <taxon>Xanthobacteraceae</taxon>
        <taxon>Ancylobacter</taxon>
    </lineage>
</organism>
<dbReference type="InterPro" id="IPR000653">
    <property type="entry name" value="DegT/StrS_aminotransferase"/>
</dbReference>
<accession>A0ABU0DGE0</accession>
<evidence type="ECO:0000313" key="2">
    <source>
        <dbReference type="Proteomes" id="UP001238467"/>
    </source>
</evidence>
<gene>
    <name evidence="1" type="ORF">J2S76_001744</name>
</gene>
<proteinExistence type="predicted"/>
<sequence>MAIAGKHGLRAIENCAERLSASRANTHTGAFGDVGAVSCFGNKTITTGKGGPW</sequence>
<dbReference type="Gene3D" id="3.40.640.10">
    <property type="entry name" value="Type I PLP-dependent aspartate aminotransferase-like (Major domain)"/>
    <property type="match status" value="1"/>
</dbReference>
<dbReference type="Pfam" id="PF01041">
    <property type="entry name" value="DegT_DnrJ_EryC1"/>
    <property type="match status" value="1"/>
</dbReference>
<dbReference type="Proteomes" id="UP001238467">
    <property type="component" value="Unassembled WGS sequence"/>
</dbReference>
<dbReference type="SUPFAM" id="SSF53383">
    <property type="entry name" value="PLP-dependent transferases"/>
    <property type="match status" value="1"/>
</dbReference>
<protein>
    <submittedName>
        <fullName evidence="1">dTDP-4-amino-4,6-dideoxygalactose transaminase</fullName>
    </submittedName>
</protein>
<dbReference type="InterPro" id="IPR015424">
    <property type="entry name" value="PyrdxlP-dep_Trfase"/>
</dbReference>
<name>A0ABU0DGE0_9HYPH</name>
<comment type="caution">
    <text evidence="1">The sequence shown here is derived from an EMBL/GenBank/DDBJ whole genome shotgun (WGS) entry which is preliminary data.</text>
</comment>
<keyword evidence="2" id="KW-1185">Reference proteome</keyword>
<reference evidence="1 2" key="1">
    <citation type="submission" date="2023-07" db="EMBL/GenBank/DDBJ databases">
        <title>Genomic Encyclopedia of Type Strains, Phase IV (KMG-IV): sequencing the most valuable type-strain genomes for metagenomic binning, comparative biology and taxonomic classification.</title>
        <authorList>
            <person name="Goeker M."/>
        </authorList>
    </citation>
    <scope>NUCLEOTIDE SEQUENCE [LARGE SCALE GENOMIC DNA]</scope>
    <source>
        <strain evidence="1 2">DSM 1277</strain>
    </source>
</reference>
<evidence type="ECO:0000313" key="1">
    <source>
        <dbReference type="EMBL" id="MDQ0347320.1"/>
    </source>
</evidence>
<dbReference type="InterPro" id="IPR015421">
    <property type="entry name" value="PyrdxlP-dep_Trfase_major"/>
</dbReference>
<dbReference type="EMBL" id="JAUSUH010000003">
    <property type="protein sequence ID" value="MDQ0347320.1"/>
    <property type="molecule type" value="Genomic_DNA"/>
</dbReference>